<feature type="domain" description="N-acetyltransferase" evidence="1">
    <location>
        <begin position="99"/>
        <end position="256"/>
    </location>
</feature>
<gene>
    <name evidence="2" type="ORF">FED44_27315</name>
</gene>
<reference evidence="2" key="1">
    <citation type="submission" date="2019-05" db="EMBL/GenBank/DDBJ databases">
        <title>Isolation, diversity and antifungal activity of Actinobacteria from wheat.</title>
        <authorList>
            <person name="Yu B."/>
        </authorList>
    </citation>
    <scope>NUCLEOTIDE SEQUENCE [LARGE SCALE GENOMIC DNA]</scope>
    <source>
        <strain evidence="2">NEAU-HEGS1-5</strain>
    </source>
</reference>
<proteinExistence type="predicted"/>
<dbReference type="OrthoDB" id="3507946at2"/>
<dbReference type="InterPro" id="IPR016181">
    <property type="entry name" value="Acyl_CoA_acyltransferase"/>
</dbReference>
<accession>A0A5R8YN90</accession>
<evidence type="ECO:0000313" key="3">
    <source>
        <dbReference type="Proteomes" id="UP000309033"/>
    </source>
</evidence>
<dbReference type="Gene3D" id="3.40.630.30">
    <property type="match status" value="1"/>
</dbReference>
<dbReference type="InterPro" id="IPR000182">
    <property type="entry name" value="GNAT_dom"/>
</dbReference>
<evidence type="ECO:0000259" key="1">
    <source>
        <dbReference type="PROSITE" id="PS51186"/>
    </source>
</evidence>
<dbReference type="AlphaFoldDB" id="A0A5R8YN90"/>
<dbReference type="SUPFAM" id="SSF55729">
    <property type="entry name" value="Acyl-CoA N-acyltransferases (Nat)"/>
    <property type="match status" value="1"/>
</dbReference>
<protein>
    <recommendedName>
        <fullName evidence="1">N-acetyltransferase domain-containing protein</fullName>
    </recommendedName>
</protein>
<name>A0A5R8YN90_9ACTN</name>
<sequence>MRLAEDLGLRVGTLDLDEALPAPPPGDPHELDVVRVMHPPAERWPDLVRAGFTLKPGWVTWLRGTPQSDEAYLGGLSVSERRAFRKALRYGADAAVRMEVHHPITERAYDDFLRLYVDAIARMRRGRNYAESLRDTILAAPGTSIAVIAYVEGRQAGACVCQLQQNGSTVYVRYIVTEPEARRAGLSRLIYLRVFEVARELRRDLVSLGSDPTLYGHFCEPGLFGFKRGMGFLPVPSHAFMPGNGWNEAELVLSLDRLPDPSFSLCYDLSREAVPVPWCQDGVTAPPLRGDVLSAKSEVDVRPFQAGFLTDVRSKVLRP</sequence>
<organism evidence="2 3">
    <name type="scientific">Microbispora triticiradicis</name>
    <dbReference type="NCBI Taxonomy" id="2200763"/>
    <lineage>
        <taxon>Bacteria</taxon>
        <taxon>Bacillati</taxon>
        <taxon>Actinomycetota</taxon>
        <taxon>Actinomycetes</taxon>
        <taxon>Streptosporangiales</taxon>
        <taxon>Streptosporangiaceae</taxon>
        <taxon>Microbispora</taxon>
    </lineage>
</organism>
<dbReference type="PROSITE" id="PS51186">
    <property type="entry name" value="GNAT"/>
    <property type="match status" value="1"/>
</dbReference>
<comment type="caution">
    <text evidence="2">The sequence shown here is derived from an EMBL/GenBank/DDBJ whole genome shotgun (WGS) entry which is preliminary data.</text>
</comment>
<dbReference type="GO" id="GO:0016747">
    <property type="term" value="F:acyltransferase activity, transferring groups other than amino-acyl groups"/>
    <property type="evidence" value="ECO:0007669"/>
    <property type="project" value="InterPro"/>
</dbReference>
<dbReference type="CDD" id="cd04301">
    <property type="entry name" value="NAT_SF"/>
    <property type="match status" value="1"/>
</dbReference>
<keyword evidence="3" id="KW-1185">Reference proteome</keyword>
<dbReference type="Proteomes" id="UP000309033">
    <property type="component" value="Unassembled WGS sequence"/>
</dbReference>
<evidence type="ECO:0000313" key="2">
    <source>
        <dbReference type="EMBL" id="TLP54853.1"/>
    </source>
</evidence>
<dbReference type="EMBL" id="VANP01000012">
    <property type="protein sequence ID" value="TLP54853.1"/>
    <property type="molecule type" value="Genomic_DNA"/>
</dbReference>